<accession>A0A1G1XQT0</accession>
<evidence type="ECO:0000256" key="14">
    <source>
        <dbReference type="HAMAP-Rule" id="MF_00052"/>
    </source>
</evidence>
<evidence type="ECO:0000256" key="16">
    <source>
        <dbReference type="RuleBase" id="RU003515"/>
    </source>
</evidence>
<evidence type="ECO:0000256" key="15">
    <source>
        <dbReference type="PROSITE-ProRule" id="PRU01319"/>
    </source>
</evidence>
<dbReference type="PROSITE" id="PS51975">
    <property type="entry name" value="RNASE_H_2"/>
    <property type="match status" value="1"/>
</dbReference>
<comment type="similarity">
    <text evidence="5 14 16">Belongs to the RNase HII family.</text>
</comment>
<dbReference type="GO" id="GO:0032299">
    <property type="term" value="C:ribonuclease H2 complex"/>
    <property type="evidence" value="ECO:0007669"/>
    <property type="project" value="TreeGrafter"/>
</dbReference>
<dbReference type="InterPro" id="IPR022898">
    <property type="entry name" value="RNase_HII"/>
</dbReference>
<dbReference type="Gene3D" id="3.30.420.10">
    <property type="entry name" value="Ribonuclease H-like superfamily/Ribonuclease H"/>
    <property type="match status" value="1"/>
</dbReference>
<comment type="subcellular location">
    <subcellularLocation>
        <location evidence="4 14">Cytoplasm</location>
    </subcellularLocation>
</comment>
<evidence type="ECO:0000256" key="6">
    <source>
        <dbReference type="ARBA" id="ARBA00012180"/>
    </source>
</evidence>
<dbReference type="GO" id="GO:0003723">
    <property type="term" value="F:RNA binding"/>
    <property type="evidence" value="ECO:0007669"/>
    <property type="project" value="UniProtKB-UniRule"/>
</dbReference>
<gene>
    <name evidence="14" type="primary">rnhB</name>
    <name evidence="18" type="ORF">A2Y82_04375</name>
</gene>
<dbReference type="GO" id="GO:0004523">
    <property type="term" value="F:RNA-DNA hybrid ribonuclease activity"/>
    <property type="evidence" value="ECO:0007669"/>
    <property type="project" value="UniProtKB-UniRule"/>
</dbReference>
<dbReference type="EC" id="3.1.26.4" evidence="6 14"/>
<comment type="function">
    <text evidence="3 14 16">Endonuclease that specifically degrades the RNA of RNA-DNA hybrids.</text>
</comment>
<evidence type="ECO:0000256" key="8">
    <source>
        <dbReference type="ARBA" id="ARBA00022490"/>
    </source>
</evidence>
<dbReference type="GO" id="GO:0030145">
    <property type="term" value="F:manganese ion binding"/>
    <property type="evidence" value="ECO:0007669"/>
    <property type="project" value="UniProtKB-UniRule"/>
</dbReference>
<dbReference type="NCBIfam" id="NF000594">
    <property type="entry name" value="PRK00015.1-1"/>
    <property type="match status" value="1"/>
</dbReference>
<feature type="binding site" evidence="14 15">
    <location>
        <position position="24"/>
    </location>
    <ligand>
        <name>a divalent metal cation</name>
        <dbReference type="ChEBI" id="CHEBI:60240"/>
    </ligand>
</feature>
<evidence type="ECO:0000256" key="2">
    <source>
        <dbReference type="ARBA" id="ARBA00001946"/>
    </source>
</evidence>
<keyword evidence="8 14" id="KW-0963">Cytoplasm</keyword>
<dbReference type="GO" id="GO:0005737">
    <property type="term" value="C:cytoplasm"/>
    <property type="evidence" value="ECO:0007669"/>
    <property type="project" value="UniProtKB-SubCell"/>
</dbReference>
<evidence type="ECO:0000256" key="11">
    <source>
        <dbReference type="ARBA" id="ARBA00022759"/>
    </source>
</evidence>
<evidence type="ECO:0000256" key="7">
    <source>
        <dbReference type="ARBA" id="ARBA00019179"/>
    </source>
</evidence>
<feature type="binding site" evidence="14 15">
    <location>
        <position position="25"/>
    </location>
    <ligand>
        <name>a divalent metal cation</name>
        <dbReference type="ChEBI" id="CHEBI:60240"/>
    </ligand>
</feature>
<name>A0A1G1XQT0_9BACT</name>
<organism evidence="18 19">
    <name type="scientific">Candidatus Buchananbacteria bacterium RBG_13_36_9</name>
    <dbReference type="NCBI Taxonomy" id="1797530"/>
    <lineage>
        <taxon>Bacteria</taxon>
        <taxon>Candidatus Buchananiibacteriota</taxon>
    </lineage>
</organism>
<dbReference type="CDD" id="cd07182">
    <property type="entry name" value="RNase_HII_bacteria_HII_like"/>
    <property type="match status" value="1"/>
</dbReference>
<evidence type="ECO:0000256" key="10">
    <source>
        <dbReference type="ARBA" id="ARBA00022723"/>
    </source>
</evidence>
<evidence type="ECO:0000256" key="1">
    <source>
        <dbReference type="ARBA" id="ARBA00000077"/>
    </source>
</evidence>
<keyword evidence="11 14" id="KW-0255">Endonuclease</keyword>
<protein>
    <recommendedName>
        <fullName evidence="7 14">Ribonuclease HII</fullName>
        <shortName evidence="14">RNase HII</shortName>
        <ecNumber evidence="6 14">3.1.26.4</ecNumber>
    </recommendedName>
</protein>
<proteinExistence type="inferred from homology"/>
<dbReference type="SUPFAM" id="SSF53098">
    <property type="entry name" value="Ribonuclease H-like"/>
    <property type="match status" value="1"/>
</dbReference>
<dbReference type="InterPro" id="IPR036397">
    <property type="entry name" value="RNaseH_sf"/>
</dbReference>
<feature type="binding site" evidence="14 15">
    <location>
        <position position="116"/>
    </location>
    <ligand>
        <name>a divalent metal cation</name>
        <dbReference type="ChEBI" id="CHEBI:60240"/>
    </ligand>
</feature>
<dbReference type="Proteomes" id="UP000176498">
    <property type="component" value="Unassembled WGS sequence"/>
</dbReference>
<keyword evidence="12 14" id="KW-0378">Hydrolase</keyword>
<dbReference type="InterPro" id="IPR001352">
    <property type="entry name" value="RNase_HII/HIII"/>
</dbReference>
<keyword evidence="9 14" id="KW-0540">Nuclease</keyword>
<dbReference type="PANTHER" id="PTHR10954:SF18">
    <property type="entry name" value="RIBONUCLEASE HII"/>
    <property type="match status" value="1"/>
</dbReference>
<keyword evidence="13 14" id="KW-0464">Manganese</keyword>
<evidence type="ECO:0000256" key="3">
    <source>
        <dbReference type="ARBA" id="ARBA00004065"/>
    </source>
</evidence>
<evidence type="ECO:0000313" key="18">
    <source>
        <dbReference type="EMBL" id="OGY42368.1"/>
    </source>
</evidence>
<dbReference type="HAMAP" id="MF_00052_B">
    <property type="entry name" value="RNase_HII_B"/>
    <property type="match status" value="1"/>
</dbReference>
<dbReference type="AlphaFoldDB" id="A0A1G1XQT0"/>
<evidence type="ECO:0000256" key="5">
    <source>
        <dbReference type="ARBA" id="ARBA00007383"/>
    </source>
</evidence>
<dbReference type="InterPro" id="IPR024567">
    <property type="entry name" value="RNase_HII/HIII_dom"/>
</dbReference>
<evidence type="ECO:0000256" key="13">
    <source>
        <dbReference type="ARBA" id="ARBA00023211"/>
    </source>
</evidence>
<reference evidence="18 19" key="1">
    <citation type="journal article" date="2016" name="Nat. Commun.">
        <title>Thousands of microbial genomes shed light on interconnected biogeochemical processes in an aquifer system.</title>
        <authorList>
            <person name="Anantharaman K."/>
            <person name="Brown C.T."/>
            <person name="Hug L.A."/>
            <person name="Sharon I."/>
            <person name="Castelle C.J."/>
            <person name="Probst A.J."/>
            <person name="Thomas B.C."/>
            <person name="Singh A."/>
            <person name="Wilkins M.J."/>
            <person name="Karaoz U."/>
            <person name="Brodie E.L."/>
            <person name="Williams K.H."/>
            <person name="Hubbard S.S."/>
            <person name="Banfield J.F."/>
        </authorList>
    </citation>
    <scope>NUCLEOTIDE SEQUENCE [LARGE SCALE GENOMIC DNA]</scope>
</reference>
<evidence type="ECO:0000256" key="12">
    <source>
        <dbReference type="ARBA" id="ARBA00022801"/>
    </source>
</evidence>
<evidence type="ECO:0000259" key="17">
    <source>
        <dbReference type="PROSITE" id="PS51975"/>
    </source>
</evidence>
<comment type="cofactor">
    <cofactor evidence="14 15">
        <name>Mn(2+)</name>
        <dbReference type="ChEBI" id="CHEBI:29035"/>
    </cofactor>
    <cofactor evidence="14 15">
        <name>Mg(2+)</name>
        <dbReference type="ChEBI" id="CHEBI:18420"/>
    </cofactor>
    <text evidence="14 15">Manganese or magnesium. Binds 1 divalent metal ion per monomer in the absence of substrate. May bind a second metal ion after substrate binding.</text>
</comment>
<dbReference type="EMBL" id="MHHZ01000004">
    <property type="protein sequence ID" value="OGY42368.1"/>
    <property type="molecule type" value="Genomic_DNA"/>
</dbReference>
<evidence type="ECO:0000256" key="4">
    <source>
        <dbReference type="ARBA" id="ARBA00004496"/>
    </source>
</evidence>
<sequence length="211" mass="23885">MKKPSFKKENELWKKGYDLVAGIDEVGRGAWAGPIVAAGVIFEKKLRIKGLNDSKKLTALKREKLAEVIKSKCVSWTIQIVGHKIIDEIGAGKANALVIDKVINALNPRPHYLLIDKASVIKYKIRIPWETIIKGDSLIFSIAAASILAKVYRDELMSKLAMKYPYYGFEKHKGYGTELHQKMIKQHNICPIHRKSYRPISQPSLLDFEEA</sequence>
<keyword evidence="10 14" id="KW-0479">Metal-binding</keyword>
<dbReference type="PANTHER" id="PTHR10954">
    <property type="entry name" value="RIBONUCLEASE H2 SUBUNIT A"/>
    <property type="match status" value="1"/>
</dbReference>
<dbReference type="NCBIfam" id="NF000595">
    <property type="entry name" value="PRK00015.1-3"/>
    <property type="match status" value="1"/>
</dbReference>
<evidence type="ECO:0000256" key="9">
    <source>
        <dbReference type="ARBA" id="ARBA00022722"/>
    </source>
</evidence>
<evidence type="ECO:0000313" key="19">
    <source>
        <dbReference type="Proteomes" id="UP000176498"/>
    </source>
</evidence>
<dbReference type="GO" id="GO:0043137">
    <property type="term" value="P:DNA replication, removal of RNA primer"/>
    <property type="evidence" value="ECO:0007669"/>
    <property type="project" value="TreeGrafter"/>
</dbReference>
<comment type="caution">
    <text evidence="18">The sequence shown here is derived from an EMBL/GenBank/DDBJ whole genome shotgun (WGS) entry which is preliminary data.</text>
</comment>
<feature type="domain" description="RNase H type-2" evidence="17">
    <location>
        <begin position="18"/>
        <end position="209"/>
    </location>
</feature>
<comment type="catalytic activity">
    <reaction evidence="1 14 15 16">
        <text>Endonucleolytic cleavage to 5'-phosphomonoester.</text>
        <dbReference type="EC" id="3.1.26.4"/>
    </reaction>
</comment>
<comment type="cofactor">
    <cofactor evidence="2">
        <name>Mg(2+)</name>
        <dbReference type="ChEBI" id="CHEBI:18420"/>
    </cofactor>
</comment>
<dbReference type="Pfam" id="PF01351">
    <property type="entry name" value="RNase_HII"/>
    <property type="match status" value="1"/>
</dbReference>
<dbReference type="GO" id="GO:0006298">
    <property type="term" value="P:mismatch repair"/>
    <property type="evidence" value="ECO:0007669"/>
    <property type="project" value="TreeGrafter"/>
</dbReference>
<dbReference type="InterPro" id="IPR012337">
    <property type="entry name" value="RNaseH-like_sf"/>
</dbReference>